<dbReference type="PANTHER" id="PTHR11059:SF0">
    <property type="entry name" value="DNA REPAIR PROTEIN RECN"/>
    <property type="match status" value="1"/>
</dbReference>
<evidence type="ECO:0000313" key="13">
    <source>
        <dbReference type="Proteomes" id="UP000198785"/>
    </source>
</evidence>
<dbReference type="Proteomes" id="UP000198785">
    <property type="component" value="Unassembled WGS sequence"/>
</dbReference>
<feature type="coiled-coil region" evidence="10">
    <location>
        <begin position="151"/>
        <end position="229"/>
    </location>
</feature>
<dbReference type="NCBIfam" id="NF008121">
    <property type="entry name" value="PRK10869.1"/>
    <property type="match status" value="1"/>
</dbReference>
<dbReference type="PIRSF" id="PIRSF003128">
    <property type="entry name" value="RecN"/>
    <property type="match status" value="1"/>
</dbReference>
<keyword evidence="4" id="KW-0547">Nucleotide-binding</keyword>
<dbReference type="Pfam" id="PF02463">
    <property type="entry name" value="SMC_N"/>
    <property type="match status" value="1"/>
</dbReference>
<dbReference type="NCBIfam" id="TIGR00634">
    <property type="entry name" value="recN"/>
    <property type="match status" value="1"/>
</dbReference>
<sequence length="555" mass="61987">MLSRLYIKNYALIENLDIQFDRGLNIITGETGAGKSIIMGALGLILGNRVEGKHFFNEQQKCVIEGYFAIEAYGLQDFFAEQDLDYEEETIIRREITPDGKSRAFVNDSPVTLNVLKALGEQLINIHSQHATLQINTEKFQFLVLDSVAKNQNLSSDYKNAFRQYKEIKEQLTALQELIVSNNAELDFNQFQFEELNKANLQAGEQQQLEDEQQQLTHAEEIKRNLLGAAYLLEEQETAVIISLKGAVQHLLAVQEYLPAGKEWTERLESTFIEIKDIAQEINHGEQQVYMDENRLQEVEDRLSLLYSLQKKHRVDTVEELIAVREQLEQKILAVTNQEEYLATLKSAVETSHKVLEDAASALSQSRKGVVDKVGNYVQEVLAKVGMPNAQLQINLTQLPIEGFKQSGGDEVQFLFSANKGQALQPIHKVASGGELSRVMLAVKSLVAQSSALPTIIFDEIDTGISGEVALKVGDIMQQLAGNMQVLAITHLPQIAAKGQAHFKVYKQDEGEKTKTNIGLLSKEEKIQEVAQMLSGANPGESALQHAKELIEEAN</sequence>
<keyword evidence="6" id="KW-0067">ATP-binding</keyword>
<evidence type="ECO:0000256" key="8">
    <source>
        <dbReference type="ARBA" id="ARBA00033408"/>
    </source>
</evidence>
<keyword evidence="13" id="KW-1185">Reference proteome</keyword>
<evidence type="ECO:0000256" key="10">
    <source>
        <dbReference type="SAM" id="Coils"/>
    </source>
</evidence>
<gene>
    <name evidence="12" type="ORF">SAMN05660206_11827</name>
</gene>
<accession>A0A1I6VW20</accession>
<evidence type="ECO:0000256" key="5">
    <source>
        <dbReference type="ARBA" id="ARBA00022763"/>
    </source>
</evidence>
<dbReference type="GO" id="GO:0043590">
    <property type="term" value="C:bacterial nucleoid"/>
    <property type="evidence" value="ECO:0007669"/>
    <property type="project" value="TreeGrafter"/>
</dbReference>
<evidence type="ECO:0000256" key="2">
    <source>
        <dbReference type="ARBA" id="ARBA00009441"/>
    </source>
</evidence>
<dbReference type="InterPro" id="IPR004604">
    <property type="entry name" value="DNA_recomb/repair_RecN"/>
</dbReference>
<evidence type="ECO:0000259" key="11">
    <source>
        <dbReference type="Pfam" id="PF02463"/>
    </source>
</evidence>
<comment type="similarity">
    <text evidence="2 9">Belongs to the RecN family.</text>
</comment>
<keyword evidence="7 9" id="KW-0234">DNA repair</keyword>
<dbReference type="GO" id="GO:0006310">
    <property type="term" value="P:DNA recombination"/>
    <property type="evidence" value="ECO:0007669"/>
    <property type="project" value="InterPro"/>
</dbReference>
<dbReference type="PANTHER" id="PTHR11059">
    <property type="entry name" value="DNA REPAIR PROTEIN RECN"/>
    <property type="match status" value="1"/>
</dbReference>
<dbReference type="InterPro" id="IPR027417">
    <property type="entry name" value="P-loop_NTPase"/>
</dbReference>
<dbReference type="STRING" id="683125.SAMN05660206_11827"/>
<dbReference type="InterPro" id="IPR003395">
    <property type="entry name" value="RecF/RecN/SMC_N"/>
</dbReference>
<reference evidence="12 13" key="1">
    <citation type="submission" date="2016-10" db="EMBL/GenBank/DDBJ databases">
        <authorList>
            <person name="de Groot N.N."/>
        </authorList>
    </citation>
    <scope>NUCLEOTIDE SEQUENCE [LARGE SCALE GENOMIC DNA]</scope>
    <source>
        <strain evidence="12 13">DSM 22789</strain>
    </source>
</reference>
<dbReference type="RefSeq" id="WP_093367671.1">
    <property type="nucleotide sequence ID" value="NZ_FOZZ01000018.1"/>
</dbReference>
<keyword evidence="10" id="KW-0175">Coiled coil</keyword>
<evidence type="ECO:0000256" key="7">
    <source>
        <dbReference type="ARBA" id="ARBA00023204"/>
    </source>
</evidence>
<evidence type="ECO:0000256" key="6">
    <source>
        <dbReference type="ARBA" id="ARBA00022840"/>
    </source>
</evidence>
<name>A0A1I6VW20_9SPHI</name>
<dbReference type="Gene3D" id="3.40.50.300">
    <property type="entry name" value="P-loop containing nucleotide triphosphate hydrolases"/>
    <property type="match status" value="2"/>
</dbReference>
<evidence type="ECO:0000256" key="9">
    <source>
        <dbReference type="PIRNR" id="PIRNR003128"/>
    </source>
</evidence>
<dbReference type="EMBL" id="FOZZ01000018">
    <property type="protein sequence ID" value="SFT17908.1"/>
    <property type="molecule type" value="Genomic_DNA"/>
</dbReference>
<evidence type="ECO:0000256" key="1">
    <source>
        <dbReference type="ARBA" id="ARBA00003618"/>
    </source>
</evidence>
<dbReference type="GO" id="GO:0005524">
    <property type="term" value="F:ATP binding"/>
    <property type="evidence" value="ECO:0007669"/>
    <property type="project" value="UniProtKB-KW"/>
</dbReference>
<dbReference type="AlphaFoldDB" id="A0A1I6VW20"/>
<dbReference type="SUPFAM" id="SSF52540">
    <property type="entry name" value="P-loop containing nucleoside triphosphate hydrolases"/>
    <property type="match status" value="2"/>
</dbReference>
<dbReference type="OrthoDB" id="9806954at2"/>
<organism evidence="12 13">
    <name type="scientific">Sphingobacterium wenxiniae</name>
    <dbReference type="NCBI Taxonomy" id="683125"/>
    <lineage>
        <taxon>Bacteria</taxon>
        <taxon>Pseudomonadati</taxon>
        <taxon>Bacteroidota</taxon>
        <taxon>Sphingobacteriia</taxon>
        <taxon>Sphingobacteriales</taxon>
        <taxon>Sphingobacteriaceae</taxon>
        <taxon>Sphingobacterium</taxon>
    </lineage>
</organism>
<keyword evidence="5 9" id="KW-0227">DNA damage</keyword>
<proteinExistence type="inferred from homology"/>
<dbReference type="CDD" id="cd03241">
    <property type="entry name" value="ABC_RecN"/>
    <property type="match status" value="2"/>
</dbReference>
<dbReference type="GO" id="GO:0009432">
    <property type="term" value="P:SOS response"/>
    <property type="evidence" value="ECO:0007669"/>
    <property type="project" value="TreeGrafter"/>
</dbReference>
<protein>
    <recommendedName>
        <fullName evidence="3 9">DNA repair protein RecN</fullName>
    </recommendedName>
    <alternativeName>
        <fullName evidence="8 9">Recombination protein N</fullName>
    </alternativeName>
</protein>
<dbReference type="GO" id="GO:0006281">
    <property type="term" value="P:DNA repair"/>
    <property type="evidence" value="ECO:0007669"/>
    <property type="project" value="UniProtKB-KW"/>
</dbReference>
<comment type="function">
    <text evidence="1 9">May be involved in recombinational repair of damaged DNA.</text>
</comment>
<evidence type="ECO:0000256" key="4">
    <source>
        <dbReference type="ARBA" id="ARBA00022741"/>
    </source>
</evidence>
<feature type="domain" description="RecF/RecN/SMC N-terminal" evidence="11">
    <location>
        <begin position="2"/>
        <end position="513"/>
    </location>
</feature>
<evidence type="ECO:0000256" key="3">
    <source>
        <dbReference type="ARBA" id="ARBA00021315"/>
    </source>
</evidence>
<evidence type="ECO:0000313" key="12">
    <source>
        <dbReference type="EMBL" id="SFT17908.1"/>
    </source>
</evidence>